<name>A0ABQ6K435_9MICO</name>
<dbReference type="Proteomes" id="UP001157034">
    <property type="component" value="Unassembled WGS sequence"/>
</dbReference>
<evidence type="ECO:0000256" key="1">
    <source>
        <dbReference type="SAM" id="MobiDB-lite"/>
    </source>
</evidence>
<dbReference type="EMBL" id="BSVB01000001">
    <property type="protein sequence ID" value="GMA93835.1"/>
    <property type="molecule type" value="Genomic_DNA"/>
</dbReference>
<evidence type="ECO:0000313" key="2">
    <source>
        <dbReference type="EMBL" id="GMA93835.1"/>
    </source>
</evidence>
<organism evidence="2 3">
    <name type="scientific">Pseudolysinimonas kribbensis</name>
    <dbReference type="NCBI Taxonomy" id="433641"/>
    <lineage>
        <taxon>Bacteria</taxon>
        <taxon>Bacillati</taxon>
        <taxon>Actinomycetota</taxon>
        <taxon>Actinomycetes</taxon>
        <taxon>Micrococcales</taxon>
        <taxon>Microbacteriaceae</taxon>
        <taxon>Pseudolysinimonas</taxon>
    </lineage>
</organism>
<feature type="compositionally biased region" description="Basic residues" evidence="1">
    <location>
        <begin position="99"/>
        <end position="108"/>
    </location>
</feature>
<feature type="region of interest" description="Disordered" evidence="1">
    <location>
        <begin position="86"/>
        <end position="115"/>
    </location>
</feature>
<gene>
    <name evidence="2" type="ORF">GCM10025881_06590</name>
</gene>
<reference evidence="3" key="1">
    <citation type="journal article" date="2019" name="Int. J. Syst. Evol. Microbiol.">
        <title>The Global Catalogue of Microorganisms (GCM) 10K type strain sequencing project: providing services to taxonomists for standard genome sequencing and annotation.</title>
        <authorList>
            <consortium name="The Broad Institute Genomics Platform"/>
            <consortium name="The Broad Institute Genome Sequencing Center for Infectious Disease"/>
            <person name="Wu L."/>
            <person name="Ma J."/>
        </authorList>
    </citation>
    <scope>NUCLEOTIDE SEQUENCE [LARGE SCALE GENOMIC DNA]</scope>
    <source>
        <strain evidence="3">NBRC 108894</strain>
    </source>
</reference>
<comment type="caution">
    <text evidence="2">The sequence shown here is derived from an EMBL/GenBank/DDBJ whole genome shotgun (WGS) entry which is preliminary data.</text>
</comment>
<proteinExistence type="predicted"/>
<sequence length="115" mass="12213">MTALNINSLTLGEVAKVEELSGQAFGAIAQEDKPKGLALAALAFVAKRRSDPKYSWNDAQGLTFAEFGELITLGDDENEEGDLLAAVTGEPAPKPGAPARRRSSRVRRSSRDGAQ</sequence>
<evidence type="ECO:0008006" key="4">
    <source>
        <dbReference type="Google" id="ProtNLM"/>
    </source>
</evidence>
<accession>A0ABQ6K435</accession>
<protein>
    <recommendedName>
        <fullName evidence="4">Tail assembly chaperone</fullName>
    </recommendedName>
</protein>
<keyword evidence="3" id="KW-1185">Reference proteome</keyword>
<evidence type="ECO:0000313" key="3">
    <source>
        <dbReference type="Proteomes" id="UP001157034"/>
    </source>
</evidence>
<dbReference type="RefSeq" id="WP_284252821.1">
    <property type="nucleotide sequence ID" value="NZ_BSVB01000001.1"/>
</dbReference>